<keyword evidence="2" id="KW-0614">Plasmid</keyword>
<name>Q92Y11_RHIME</name>
<proteinExistence type="predicted"/>
<gene>
    <name evidence="2" type="ORF">SMa1965</name>
</gene>
<dbReference type="InterPro" id="IPR007899">
    <property type="entry name" value="CHAD_dom"/>
</dbReference>
<keyword evidence="3" id="KW-1185">Reference proteome</keyword>
<reference evidence="2 3" key="1">
    <citation type="journal article" date="2001" name="Proc. Natl. Acad. Sci. U.S.A.">
        <title>Nucleotide sequence and predicted functions of the entire Sinorhizobium meliloti pSymA megaplasmid.</title>
        <authorList>
            <person name="Barnett M.J."/>
            <person name="Fisher R.F."/>
            <person name="Jones T."/>
            <person name="Komp C."/>
            <person name="Abola A.P."/>
            <person name="Barloy-Hubler F."/>
            <person name="Bowser L."/>
            <person name="Capela D."/>
            <person name="Galibert F."/>
            <person name="Gouzy J."/>
            <person name="Gurjal M."/>
            <person name="Hong A."/>
            <person name="Huizar L."/>
            <person name="Hyman R.W."/>
            <person name="Kahn D."/>
            <person name="Kahn M.L."/>
            <person name="Kalman S."/>
            <person name="Keating D.H."/>
            <person name="Palm C."/>
            <person name="Peck M.C."/>
            <person name="Surzycki R."/>
            <person name="Wells D.H."/>
            <person name="Yeh K.-C."/>
            <person name="Davis R.W."/>
            <person name="Federspiel N.A."/>
            <person name="Long S.R."/>
        </authorList>
    </citation>
    <scope>NUCLEOTIDE SEQUENCE [LARGE SCALE GENOMIC DNA]</scope>
    <source>
        <strain evidence="2 3">1021</strain>
        <plasmid evidence="3">Plasmid pSymA</plasmid>
    </source>
</reference>
<reference evidence="3" key="2">
    <citation type="journal article" date="2001" name="Science">
        <title>The composite genome of the legume symbiont Sinorhizobium meliloti.</title>
        <authorList>
            <person name="Galibert F."/>
            <person name="Finan T.M."/>
            <person name="Long S.R."/>
            <person name="Puehler A."/>
            <person name="Abola P."/>
            <person name="Ampe F."/>
            <person name="Barloy-Hubler F."/>
            <person name="Barnett M.J."/>
            <person name="Becker A."/>
            <person name="Boistard P."/>
            <person name="Bothe G."/>
            <person name="Boutry M."/>
            <person name="Bowser L."/>
            <person name="Buhrmester J."/>
            <person name="Cadieu E."/>
            <person name="Capela D."/>
            <person name="Chain P."/>
            <person name="Cowie A."/>
            <person name="Davis R.W."/>
            <person name="Dreano S."/>
            <person name="Federspiel N.A."/>
            <person name="Fisher R.F."/>
            <person name="Gloux S."/>
            <person name="Godrie T."/>
            <person name="Goffeau A."/>
            <person name="Golding B."/>
            <person name="Gouzy J."/>
            <person name="Gurjal M."/>
            <person name="Hernandez-Lucas I."/>
            <person name="Hong A."/>
            <person name="Huizar L."/>
            <person name="Hyman R.W."/>
            <person name="Jones T."/>
            <person name="Kahn D."/>
            <person name="Kahn M.L."/>
            <person name="Kalman S."/>
            <person name="Keating D.H."/>
            <person name="Kiss E."/>
            <person name="Komp C."/>
            <person name="Lelaure V."/>
            <person name="Masuy D."/>
            <person name="Palm C."/>
            <person name="Peck M.C."/>
            <person name="Pohl T.M."/>
            <person name="Portetelle D."/>
            <person name="Purnelle B."/>
            <person name="Ramsperger U."/>
            <person name="Surzycki R."/>
            <person name="Thebault P."/>
            <person name="Vandenbol M."/>
            <person name="Vorhoelter F.J."/>
            <person name="Weidner S."/>
            <person name="Wells D.H."/>
            <person name="Wong K."/>
            <person name="Yeh K.-C."/>
            <person name="Batut J."/>
        </authorList>
    </citation>
    <scope>NUCLEOTIDE SEQUENCE [LARGE SCALE GENOMIC DNA]</scope>
    <source>
        <strain evidence="3">1021</strain>
        <plasmid evidence="3">Plasmid pSymA</plasmid>
    </source>
</reference>
<dbReference type="PANTHER" id="PTHR39339:SF1">
    <property type="entry name" value="CHAD DOMAIN-CONTAINING PROTEIN"/>
    <property type="match status" value="1"/>
</dbReference>
<dbReference type="HOGENOM" id="CLU_122384_0_0_5"/>
<dbReference type="PANTHER" id="PTHR39339">
    <property type="entry name" value="SLR1444 PROTEIN"/>
    <property type="match status" value="1"/>
</dbReference>
<sequence>MTPTVPGVRTIRKPRSWRARSLIIDFAEWISTKDWRSDKKGRGVARQPSKDFRLYCPGQALEEVTRGGNLVDLDDEARHQLRITAKKLRYAAEFFSPLCMGKAETKRHKRFITAMEGLQDQLGSLNDLATAPDMLSKLALSGVPGAGDLVSAADKARF</sequence>
<evidence type="ECO:0000313" key="3">
    <source>
        <dbReference type="Proteomes" id="UP000001976"/>
    </source>
</evidence>
<dbReference type="Pfam" id="PF05235">
    <property type="entry name" value="CHAD"/>
    <property type="match status" value="1"/>
</dbReference>
<dbReference type="Gene3D" id="1.40.20.10">
    <property type="entry name" value="CHAD domain"/>
    <property type="match status" value="1"/>
</dbReference>
<dbReference type="EnsemblBacteria" id="AAK65735">
    <property type="protein sequence ID" value="AAK65735"/>
    <property type="gene ID" value="SMa1965"/>
</dbReference>
<dbReference type="EMBL" id="AE006469">
    <property type="protein sequence ID" value="AAK65735.1"/>
    <property type="molecule type" value="Genomic_DNA"/>
</dbReference>
<dbReference type="OrthoDB" id="9777271at2"/>
<dbReference type="Proteomes" id="UP000001976">
    <property type="component" value="Plasmid pSymA"/>
</dbReference>
<dbReference type="KEGG" id="sme:SMa1965"/>
<organism evidence="2 3">
    <name type="scientific">Rhizobium meliloti (strain 1021)</name>
    <name type="common">Ensifer meliloti</name>
    <name type="synonym">Sinorhizobium meliloti</name>
    <dbReference type="NCBI Taxonomy" id="266834"/>
    <lineage>
        <taxon>Bacteria</taxon>
        <taxon>Pseudomonadati</taxon>
        <taxon>Pseudomonadota</taxon>
        <taxon>Alphaproteobacteria</taxon>
        <taxon>Hyphomicrobiales</taxon>
        <taxon>Rhizobiaceae</taxon>
        <taxon>Sinorhizobium/Ensifer group</taxon>
        <taxon>Sinorhizobium</taxon>
    </lineage>
</organism>
<dbReference type="AlphaFoldDB" id="Q92Y11"/>
<evidence type="ECO:0000313" key="2">
    <source>
        <dbReference type="EMBL" id="AAK65735.1"/>
    </source>
</evidence>
<evidence type="ECO:0000259" key="1">
    <source>
        <dbReference type="PROSITE" id="PS51708"/>
    </source>
</evidence>
<protein>
    <recommendedName>
        <fullName evidence="1">CHAD domain-containing protein</fullName>
    </recommendedName>
</protein>
<dbReference type="PIR" id="E95396">
    <property type="entry name" value="E95396"/>
</dbReference>
<feature type="domain" description="CHAD" evidence="1">
    <location>
        <begin position="1"/>
        <end position="158"/>
    </location>
</feature>
<dbReference type="PATRIC" id="fig|266834.11.peg.1118"/>
<geneLocation type="plasmid" evidence="2 3">
    <name>pSymA</name>
</geneLocation>
<dbReference type="PROSITE" id="PS51708">
    <property type="entry name" value="CHAD"/>
    <property type="match status" value="1"/>
</dbReference>
<accession>Q92Y11</accession>
<dbReference type="InterPro" id="IPR038186">
    <property type="entry name" value="CHAD_dom_sf"/>
</dbReference>